<name>A0ABW2SPU3_9ACTO</name>
<dbReference type="RefSeq" id="WP_380976070.1">
    <property type="nucleotide sequence ID" value="NZ_JBHTEF010000001.1"/>
</dbReference>
<dbReference type="Proteomes" id="UP001596527">
    <property type="component" value="Unassembled WGS sequence"/>
</dbReference>
<evidence type="ECO:0000313" key="1">
    <source>
        <dbReference type="EMBL" id="MFC7582179.1"/>
    </source>
</evidence>
<dbReference type="EMBL" id="JBHTEF010000001">
    <property type="protein sequence ID" value="MFC7582179.1"/>
    <property type="molecule type" value="Genomic_DNA"/>
</dbReference>
<evidence type="ECO:0000313" key="2">
    <source>
        <dbReference type="Proteomes" id="UP001596527"/>
    </source>
</evidence>
<accession>A0ABW2SPU3</accession>
<proteinExistence type="predicted"/>
<keyword evidence="2" id="KW-1185">Reference proteome</keyword>
<dbReference type="Pfam" id="PF10722">
    <property type="entry name" value="YbjN"/>
    <property type="match status" value="1"/>
</dbReference>
<organism evidence="1 2">
    <name type="scientific">Schaalia naturae</name>
    <dbReference type="NCBI Taxonomy" id="635203"/>
    <lineage>
        <taxon>Bacteria</taxon>
        <taxon>Bacillati</taxon>
        <taxon>Actinomycetota</taxon>
        <taxon>Actinomycetes</taxon>
        <taxon>Actinomycetales</taxon>
        <taxon>Actinomycetaceae</taxon>
        <taxon>Schaalia</taxon>
    </lineage>
</organism>
<comment type="caution">
    <text evidence="1">The sequence shown here is derived from an EMBL/GenBank/DDBJ whole genome shotgun (WGS) entry which is preliminary data.</text>
</comment>
<protein>
    <submittedName>
        <fullName evidence="1">YbjN domain-containing protein</fullName>
    </submittedName>
</protein>
<dbReference type="InterPro" id="IPR019660">
    <property type="entry name" value="Put_sensory_transdc_reg_YbjN"/>
</dbReference>
<reference evidence="2" key="1">
    <citation type="journal article" date="2019" name="Int. J. Syst. Evol. Microbiol.">
        <title>The Global Catalogue of Microorganisms (GCM) 10K type strain sequencing project: providing services to taxonomists for standard genome sequencing and annotation.</title>
        <authorList>
            <consortium name="The Broad Institute Genomics Platform"/>
            <consortium name="The Broad Institute Genome Sequencing Center for Infectious Disease"/>
            <person name="Wu L."/>
            <person name="Ma J."/>
        </authorList>
    </citation>
    <scope>NUCLEOTIDE SEQUENCE [LARGE SCALE GENOMIC DNA]</scope>
    <source>
        <strain evidence="2">CCUG 56698</strain>
    </source>
</reference>
<gene>
    <name evidence="1" type="ORF">ACFQWG_13350</name>
</gene>
<sequence length="168" mass="18208">MSGPTPVDVERIRSLLNRGDVAFDDYQDCELVVPTTNAVYFWNTSNPQILQLRGQWRGVAGDDRQFGALAEQVAQCNATRTGPKAFLAPLDDGLRYGLVAECNAVAISGLTEDQLSCFCETSMGMIMSFFHDIEEALPELVTWEDAPRAIADPAEGAAAPVRRAGGAR</sequence>